<gene>
    <name evidence="1" type="ORF">CI238_12644</name>
</gene>
<keyword evidence="2" id="KW-1185">Reference proteome</keyword>
<dbReference type="Proteomes" id="UP000076584">
    <property type="component" value="Unassembled WGS sequence"/>
</dbReference>
<organism evidence="1 2">
    <name type="scientific">Colletotrichum incanum</name>
    <name type="common">Soybean anthracnose fungus</name>
    <dbReference type="NCBI Taxonomy" id="1573173"/>
    <lineage>
        <taxon>Eukaryota</taxon>
        <taxon>Fungi</taxon>
        <taxon>Dikarya</taxon>
        <taxon>Ascomycota</taxon>
        <taxon>Pezizomycotina</taxon>
        <taxon>Sordariomycetes</taxon>
        <taxon>Hypocreomycetidae</taxon>
        <taxon>Glomerellales</taxon>
        <taxon>Glomerellaceae</taxon>
        <taxon>Colletotrichum</taxon>
        <taxon>Colletotrichum spaethianum species complex</taxon>
    </lineage>
</organism>
<dbReference type="EMBL" id="LFIW01001159">
    <property type="protein sequence ID" value="KZL83330.1"/>
    <property type="molecule type" value="Genomic_DNA"/>
</dbReference>
<comment type="caution">
    <text evidence="1">The sequence shown here is derived from an EMBL/GenBank/DDBJ whole genome shotgun (WGS) entry which is preliminary data.</text>
</comment>
<sequence length="260" mass="27049">LRAFFSASAALTCAARTALKSLTTPLCATLRSRLSVSIISPVDVSSVSGATSTLRTRPFSSASLFCCLICLRALDSSARSTAALADSWASALRARTGSALFAFESLVERILDMDVEKADGSLRLDLVFRGAPPSASSPLSSSDSESESESVPAGASLLFFALEAGFVVFLGAGRSSAELTEPLSSETAPSSTFALRMSSSSESRRFTASKLCSSSEAGSACFLSCRFCFLDGGASRPSFVLFFGAAPAMIVCRLAKQLVC</sequence>
<evidence type="ECO:0000313" key="2">
    <source>
        <dbReference type="Proteomes" id="UP000076584"/>
    </source>
</evidence>
<name>A0A167D281_COLIC</name>
<evidence type="ECO:0000313" key="1">
    <source>
        <dbReference type="EMBL" id="KZL83330.1"/>
    </source>
</evidence>
<protein>
    <submittedName>
        <fullName evidence="1">Uncharacterized protein</fullName>
    </submittedName>
</protein>
<reference evidence="1 2" key="1">
    <citation type="submission" date="2015-06" db="EMBL/GenBank/DDBJ databases">
        <title>Survival trade-offs in plant roots during colonization by closely related pathogenic and mutualistic fungi.</title>
        <authorList>
            <person name="Hacquard S."/>
            <person name="Kracher B."/>
            <person name="Hiruma K."/>
            <person name="Weinman A."/>
            <person name="Muench P."/>
            <person name="Garrido Oter R."/>
            <person name="Ver Loren van Themaat E."/>
            <person name="Dallerey J.-F."/>
            <person name="Damm U."/>
            <person name="Henrissat B."/>
            <person name="Lespinet O."/>
            <person name="Thon M."/>
            <person name="Kemen E."/>
            <person name="McHardy A.C."/>
            <person name="Schulze-Lefert P."/>
            <person name="O'Connell R.J."/>
        </authorList>
    </citation>
    <scope>NUCLEOTIDE SEQUENCE [LARGE SCALE GENOMIC DNA]</scope>
    <source>
        <strain evidence="1 2">MAFF 238704</strain>
    </source>
</reference>
<accession>A0A167D281</accession>
<dbReference type="AlphaFoldDB" id="A0A167D281"/>
<proteinExistence type="predicted"/>
<feature type="non-terminal residue" evidence="1">
    <location>
        <position position="1"/>
    </location>
</feature>